<dbReference type="AlphaFoldDB" id="A0A0U4W378"/>
<reference evidence="3" key="2">
    <citation type="journal article" date="2016" name="Int. J. Syst. Evol. Microbiol.">
        <title>Caldimicrobium thiodismutans sp. nov., a sulfur-disproportionating bacterium isolated from a hot spring.</title>
        <authorList>
            <person name="Kojima H."/>
            <person name="Umezawa K."/>
            <person name="Fukui M."/>
        </authorList>
    </citation>
    <scope>NUCLEOTIDE SEQUENCE [LARGE SCALE GENOMIC DNA]</scope>
    <source>
        <strain evidence="3">TF1</strain>
    </source>
</reference>
<dbReference type="Proteomes" id="UP000068196">
    <property type="component" value="Chromosome"/>
</dbReference>
<feature type="domain" description="PIN" evidence="1">
    <location>
        <begin position="1"/>
        <end position="112"/>
    </location>
</feature>
<sequence>MRVVFDTNVFVSAFLTEGLCAGLLIRARKGDFQLYVCPEILDEFERVLKQKVKAPLELIREAVDLILEVSKIINSVEVVRGICVDGDDDRILSCALSAKADYLVSGDRELLKMKRYKDIKIVSPREFESFFED</sequence>
<dbReference type="OrthoDB" id="9792229at2"/>
<organism evidence="2 3">
    <name type="scientific">Caldimicrobium thiodismutans</name>
    <dbReference type="NCBI Taxonomy" id="1653476"/>
    <lineage>
        <taxon>Bacteria</taxon>
        <taxon>Pseudomonadati</taxon>
        <taxon>Thermodesulfobacteriota</taxon>
        <taxon>Thermodesulfobacteria</taxon>
        <taxon>Thermodesulfobacteriales</taxon>
        <taxon>Thermodesulfobacteriaceae</taxon>
        <taxon>Caldimicrobium</taxon>
    </lineage>
</organism>
<dbReference type="PANTHER" id="PTHR34610">
    <property type="entry name" value="SSL7007 PROTEIN"/>
    <property type="match status" value="1"/>
</dbReference>
<dbReference type="EMBL" id="AP014945">
    <property type="protein sequence ID" value="BAU23546.1"/>
    <property type="molecule type" value="Genomic_DNA"/>
</dbReference>
<keyword evidence="3" id="KW-1185">Reference proteome</keyword>
<accession>A0A0U4W378</accession>
<reference evidence="2 3" key="1">
    <citation type="journal article" date="2016" name="Int. J. Syst. Evol. Microbiol.">
        <title>Caldimicrobium thiodismutans sp. nov., a sulfur-disproportionating bacterium isolated from a hot spring, and emended description of the genus Caldimicrobium.</title>
        <authorList>
            <person name="Kojima H."/>
            <person name="Umezawa K."/>
            <person name="Fukui M."/>
        </authorList>
    </citation>
    <scope>NUCLEOTIDE SEQUENCE [LARGE SCALE GENOMIC DNA]</scope>
    <source>
        <strain evidence="2 3">TF1</strain>
    </source>
</reference>
<dbReference type="RefSeq" id="WP_068514676.1">
    <property type="nucleotide sequence ID" value="NZ_AP014945.1"/>
</dbReference>
<dbReference type="PANTHER" id="PTHR34610:SF3">
    <property type="entry name" value="SSL7007 PROTEIN"/>
    <property type="match status" value="1"/>
</dbReference>
<evidence type="ECO:0000313" key="3">
    <source>
        <dbReference type="Proteomes" id="UP000068196"/>
    </source>
</evidence>
<proteinExistence type="predicted"/>
<dbReference type="STRING" id="1653476.THC_1175"/>
<dbReference type="NCBIfam" id="TIGR00305">
    <property type="entry name" value="putative toxin-antitoxin system toxin component, PIN family"/>
    <property type="match status" value="1"/>
</dbReference>
<dbReference type="InterPro" id="IPR002850">
    <property type="entry name" value="PIN_toxin-like"/>
</dbReference>
<dbReference type="KEGG" id="cthi:THC_1175"/>
<evidence type="ECO:0000313" key="2">
    <source>
        <dbReference type="EMBL" id="BAU23546.1"/>
    </source>
</evidence>
<dbReference type="InterPro" id="IPR029060">
    <property type="entry name" value="PIN-like_dom_sf"/>
</dbReference>
<dbReference type="Gene3D" id="3.40.50.1010">
    <property type="entry name" value="5'-nuclease"/>
    <property type="match status" value="1"/>
</dbReference>
<dbReference type="SMART" id="SM00670">
    <property type="entry name" value="PINc"/>
    <property type="match status" value="1"/>
</dbReference>
<evidence type="ECO:0000259" key="1">
    <source>
        <dbReference type="SMART" id="SM00670"/>
    </source>
</evidence>
<dbReference type="Pfam" id="PF13470">
    <property type="entry name" value="PIN_3"/>
    <property type="match status" value="1"/>
</dbReference>
<gene>
    <name evidence="2" type="ORF">THC_1175</name>
</gene>
<dbReference type="SUPFAM" id="SSF88723">
    <property type="entry name" value="PIN domain-like"/>
    <property type="match status" value="1"/>
</dbReference>
<protein>
    <recommendedName>
        <fullName evidence="1">PIN domain-containing protein</fullName>
    </recommendedName>
</protein>
<dbReference type="InterPro" id="IPR002716">
    <property type="entry name" value="PIN_dom"/>
</dbReference>
<name>A0A0U4W378_9BACT</name>